<evidence type="ECO:0000256" key="5">
    <source>
        <dbReference type="ARBA" id="ARBA00023274"/>
    </source>
</evidence>
<evidence type="ECO:0000256" key="2">
    <source>
        <dbReference type="ARBA" id="ARBA00022730"/>
    </source>
</evidence>
<keyword evidence="2" id="KW-0699">rRNA-binding</keyword>
<dbReference type="Gene3D" id="3.30.160.810">
    <property type="match status" value="1"/>
</dbReference>
<keyword evidence="5" id="KW-0687">Ribonucleoprotein</keyword>
<dbReference type="GO" id="GO:0003735">
    <property type="term" value="F:structural constituent of ribosome"/>
    <property type="evidence" value="ECO:0007669"/>
    <property type="project" value="InterPro"/>
</dbReference>
<evidence type="ECO:0000256" key="3">
    <source>
        <dbReference type="ARBA" id="ARBA00022884"/>
    </source>
</evidence>
<dbReference type="NCBIfam" id="TIGR03625">
    <property type="entry name" value="L3_bact"/>
    <property type="match status" value="1"/>
</dbReference>
<dbReference type="Gene3D" id="2.40.30.10">
    <property type="entry name" value="Translation factors"/>
    <property type="match status" value="1"/>
</dbReference>
<name>A0A679CAZ1_9CRYP</name>
<dbReference type="FunFam" id="2.40.30.10:FF:000065">
    <property type="entry name" value="50S ribosomal protein L3, chloroplastic"/>
    <property type="match status" value="1"/>
</dbReference>
<dbReference type="InterPro" id="IPR019927">
    <property type="entry name" value="Ribosomal_uL3_bac/org-type"/>
</dbReference>
<evidence type="ECO:0000256" key="6">
    <source>
        <dbReference type="ARBA" id="ARBA00035213"/>
    </source>
</evidence>
<dbReference type="PANTHER" id="PTHR11229:SF16">
    <property type="entry name" value="LARGE RIBOSOMAL SUBUNIT PROTEIN UL3C"/>
    <property type="match status" value="1"/>
</dbReference>
<dbReference type="SUPFAM" id="SSF50447">
    <property type="entry name" value="Translation proteins"/>
    <property type="match status" value="1"/>
</dbReference>
<gene>
    <name evidence="8" type="primary">rpl3</name>
    <name evidence="8" type="ORF">CryM1634B_p028</name>
</gene>
<evidence type="ECO:0000256" key="4">
    <source>
        <dbReference type="ARBA" id="ARBA00022980"/>
    </source>
</evidence>
<dbReference type="AlphaFoldDB" id="A0A679CAZ1"/>
<feature type="region of interest" description="Disordered" evidence="7">
    <location>
        <begin position="124"/>
        <end position="156"/>
    </location>
</feature>
<accession>A0A679CAZ1</accession>
<dbReference type="GO" id="GO:0006412">
    <property type="term" value="P:translation"/>
    <property type="evidence" value="ECO:0007669"/>
    <property type="project" value="InterPro"/>
</dbReference>
<dbReference type="HAMAP" id="MF_01325_B">
    <property type="entry name" value="Ribosomal_uL3_B"/>
    <property type="match status" value="1"/>
</dbReference>
<dbReference type="InterPro" id="IPR009000">
    <property type="entry name" value="Transl_B-barrel_sf"/>
</dbReference>
<proteinExistence type="inferred from homology"/>
<evidence type="ECO:0000256" key="7">
    <source>
        <dbReference type="SAM" id="MobiDB-lite"/>
    </source>
</evidence>
<reference evidence="8" key="1">
    <citation type="journal article" date="2020" name="Genome Biol. Evol.">
        <title>Comparative plastid genomics of Cryptomonas species reveals fine-scale genomic responses to loss of photosynthesis.</title>
        <authorList>
            <person name="Tanifuji G."/>
            <person name="Kamikawa R."/>
            <person name="Moore C.E."/>
            <person name="Mills T."/>
            <person name="Onodera N.T."/>
            <person name="Kashiyama Y."/>
            <person name="Archibald J.M."/>
            <person name="Inagaki Y."/>
            <person name="Hashimoto T."/>
        </authorList>
    </citation>
    <scope>NUCLEOTIDE SEQUENCE</scope>
    <source>
        <strain evidence="8">CCAC 1634 B</strain>
    </source>
</reference>
<dbReference type="GO" id="GO:0019843">
    <property type="term" value="F:rRNA binding"/>
    <property type="evidence" value="ECO:0007669"/>
    <property type="project" value="UniProtKB-KW"/>
</dbReference>
<dbReference type="EMBL" id="LC484193">
    <property type="protein sequence ID" value="BBK20460.1"/>
    <property type="molecule type" value="Genomic_DNA"/>
</dbReference>
<dbReference type="PANTHER" id="PTHR11229">
    <property type="entry name" value="50S RIBOSOMAL PROTEIN L3"/>
    <property type="match status" value="1"/>
</dbReference>
<dbReference type="InterPro" id="IPR000597">
    <property type="entry name" value="Ribosomal_uL3"/>
</dbReference>
<dbReference type="GO" id="GO:0022625">
    <property type="term" value="C:cytosolic large ribosomal subunit"/>
    <property type="evidence" value="ECO:0007669"/>
    <property type="project" value="TreeGrafter"/>
</dbReference>
<keyword evidence="8" id="KW-0934">Plastid</keyword>
<dbReference type="Pfam" id="PF00297">
    <property type="entry name" value="Ribosomal_L3"/>
    <property type="match status" value="1"/>
</dbReference>
<evidence type="ECO:0000313" key="8">
    <source>
        <dbReference type="EMBL" id="BBK20460.1"/>
    </source>
</evidence>
<keyword evidence="4 8" id="KW-0689">Ribosomal protein</keyword>
<protein>
    <recommendedName>
        <fullName evidence="6">Large ribosomal subunit protein uL3c</fullName>
    </recommendedName>
</protein>
<evidence type="ECO:0000256" key="1">
    <source>
        <dbReference type="ARBA" id="ARBA00006540"/>
    </source>
</evidence>
<keyword evidence="3" id="KW-0694">RNA-binding</keyword>
<comment type="similarity">
    <text evidence="1">Belongs to the universal ribosomal protein uL3 family.</text>
</comment>
<organism evidence="8">
    <name type="scientific">Cryptomonas sp. CCAC 1634B</name>
    <dbReference type="NCBI Taxonomy" id="2051848"/>
    <lineage>
        <taxon>Eukaryota</taxon>
        <taxon>Cryptophyceae</taxon>
        <taxon>Cryptomonadales</taxon>
        <taxon>Cryptomonadaceae</taxon>
        <taxon>Cryptomonas</taxon>
    </lineage>
</organism>
<sequence>MTLGILGTKLGMTQVFDDGGMAIPVTVIAAGPCTVTHLKTLRSHGYTAVQVGYMSAGKHTLNKSLCGHLLSVGCELLRHLQEYRVQSLDGFSVGSVLSVRSFTPGSRVSVRGITAGKGFSGTVKRHGFTRGPMTHGSKNHREPGSIGQGTTPGRVYPGKRMAGRLGGQHRTVKNLMIMRVDEEHNLLLLKGAVPGKTGNLLNITTC</sequence>
<geneLocation type="plastid" evidence="8"/>